<sequence>MAAARVHLLSASAIKPLRSSQGITFTNAFPNLIATPKPLRSRESTSSVNSPPPMTLMFSIGILSLVYALLSTRSQFLAIAYCTAQSVLEVLRRKRLHDLKQLGLLHDVGHGPFSHMFEGKFLSRVFNGDKWSYKKMSVKMIDYMVDEHNIDIDPELLKKVKVRP</sequence>
<keyword evidence="1" id="KW-0812">Transmembrane</keyword>
<keyword evidence="1" id="KW-1133">Transmembrane helix</keyword>
<dbReference type="InterPro" id="IPR050135">
    <property type="entry name" value="dGTPase-like"/>
</dbReference>
<proteinExistence type="predicted"/>
<dbReference type="PANTHER" id="PTHR11373:SF34">
    <property type="entry name" value="METAL-DEPENDENT PHOSPHOHYDROLASE"/>
    <property type="match status" value="1"/>
</dbReference>
<dbReference type="Gene3D" id="1.10.3210.10">
    <property type="entry name" value="Hypothetical protein af1432"/>
    <property type="match status" value="1"/>
</dbReference>
<dbReference type="GO" id="GO:0006203">
    <property type="term" value="P:dGTP catabolic process"/>
    <property type="evidence" value="ECO:0007669"/>
    <property type="project" value="TreeGrafter"/>
</dbReference>
<keyword evidence="2" id="KW-0378">Hydrolase</keyword>
<reference evidence="2 3" key="1">
    <citation type="submission" date="2020-01" db="EMBL/GenBank/DDBJ databases">
        <title>Genome sequence of Arachis hypogaea, cultivar Shitouqi.</title>
        <authorList>
            <person name="Zhuang W."/>
            <person name="Chen H."/>
            <person name="Varshney R."/>
            <person name="Wang D."/>
            <person name="Ming R."/>
        </authorList>
    </citation>
    <scope>NUCLEOTIDE SEQUENCE [LARGE SCALE GENOMIC DNA]</scope>
    <source>
        <tissue evidence="2">Young leaf</tissue>
    </source>
</reference>
<protein>
    <submittedName>
        <fullName evidence="2">Deoxynucleoside triphosphate triphosphohydrolase</fullName>
    </submittedName>
</protein>
<organism evidence="2 3">
    <name type="scientific">Arachis hypogaea</name>
    <name type="common">Peanut</name>
    <dbReference type="NCBI Taxonomy" id="3818"/>
    <lineage>
        <taxon>Eukaryota</taxon>
        <taxon>Viridiplantae</taxon>
        <taxon>Streptophyta</taxon>
        <taxon>Embryophyta</taxon>
        <taxon>Tracheophyta</taxon>
        <taxon>Spermatophyta</taxon>
        <taxon>Magnoliopsida</taxon>
        <taxon>eudicotyledons</taxon>
        <taxon>Gunneridae</taxon>
        <taxon>Pentapetalae</taxon>
        <taxon>rosids</taxon>
        <taxon>fabids</taxon>
        <taxon>Fabales</taxon>
        <taxon>Fabaceae</taxon>
        <taxon>Papilionoideae</taxon>
        <taxon>50 kb inversion clade</taxon>
        <taxon>dalbergioids sensu lato</taxon>
        <taxon>Dalbergieae</taxon>
        <taxon>Pterocarpus clade</taxon>
        <taxon>Arachis</taxon>
    </lineage>
</organism>
<dbReference type="SUPFAM" id="SSF109604">
    <property type="entry name" value="HD-domain/PDEase-like"/>
    <property type="match status" value="1"/>
</dbReference>
<dbReference type="EMBL" id="CP031001">
    <property type="protein sequence ID" value="QHN77033.1"/>
    <property type="molecule type" value="Genomic_DNA"/>
</dbReference>
<keyword evidence="1" id="KW-0472">Membrane</keyword>
<gene>
    <name evidence="2" type="ORF">DS421_19g649150</name>
</gene>
<evidence type="ECO:0000313" key="3">
    <source>
        <dbReference type="Proteomes" id="UP000464620"/>
    </source>
</evidence>
<evidence type="ECO:0000256" key="1">
    <source>
        <dbReference type="SAM" id="Phobius"/>
    </source>
</evidence>
<evidence type="ECO:0000313" key="2">
    <source>
        <dbReference type="EMBL" id="QHN77033.1"/>
    </source>
</evidence>
<name>A0A6B9V6R7_ARAHY</name>
<dbReference type="AlphaFoldDB" id="A0A6B9V6R7"/>
<feature type="transmembrane region" description="Helical" evidence="1">
    <location>
        <begin position="53"/>
        <end position="70"/>
    </location>
</feature>
<dbReference type="Proteomes" id="UP000464620">
    <property type="component" value="Chromosome B09"/>
</dbReference>
<accession>A0A6B9V6R7</accession>
<dbReference type="GO" id="GO:0005634">
    <property type="term" value="C:nucleus"/>
    <property type="evidence" value="ECO:0007669"/>
    <property type="project" value="TreeGrafter"/>
</dbReference>
<dbReference type="GO" id="GO:0008832">
    <property type="term" value="F:dGTPase activity"/>
    <property type="evidence" value="ECO:0007669"/>
    <property type="project" value="TreeGrafter"/>
</dbReference>
<dbReference type="PANTHER" id="PTHR11373">
    <property type="entry name" value="DEOXYNUCLEOSIDE TRIPHOSPHATE TRIPHOSPHOHYDROLASE"/>
    <property type="match status" value="1"/>
</dbReference>